<dbReference type="Proteomes" id="UP001168821">
    <property type="component" value="Unassembled WGS sequence"/>
</dbReference>
<proteinExistence type="predicted"/>
<dbReference type="AlphaFoldDB" id="A0AA38IRH6"/>
<keyword evidence="2" id="KW-1185">Reference proteome</keyword>
<dbReference type="PANTHER" id="PTHR47163">
    <property type="entry name" value="DDE_TNP_IS1595 DOMAIN-CONTAINING PROTEIN"/>
    <property type="match status" value="1"/>
</dbReference>
<gene>
    <name evidence="1" type="ORF">Zmor_011673</name>
</gene>
<dbReference type="EMBL" id="JALNTZ010000003">
    <property type="protein sequence ID" value="KAJ3660016.1"/>
    <property type="molecule type" value="Genomic_DNA"/>
</dbReference>
<evidence type="ECO:0000313" key="2">
    <source>
        <dbReference type="Proteomes" id="UP001168821"/>
    </source>
</evidence>
<name>A0AA38IRH6_9CUCU</name>
<organism evidence="1 2">
    <name type="scientific">Zophobas morio</name>
    <dbReference type="NCBI Taxonomy" id="2755281"/>
    <lineage>
        <taxon>Eukaryota</taxon>
        <taxon>Metazoa</taxon>
        <taxon>Ecdysozoa</taxon>
        <taxon>Arthropoda</taxon>
        <taxon>Hexapoda</taxon>
        <taxon>Insecta</taxon>
        <taxon>Pterygota</taxon>
        <taxon>Neoptera</taxon>
        <taxon>Endopterygota</taxon>
        <taxon>Coleoptera</taxon>
        <taxon>Polyphaga</taxon>
        <taxon>Cucujiformia</taxon>
        <taxon>Tenebrionidae</taxon>
        <taxon>Zophobas</taxon>
    </lineage>
</organism>
<comment type="caution">
    <text evidence="1">The sequence shown here is derived from an EMBL/GenBank/DDBJ whole genome shotgun (WGS) entry which is preliminary data.</text>
</comment>
<accession>A0AA38IRH6</accession>
<evidence type="ECO:0000313" key="1">
    <source>
        <dbReference type="EMBL" id="KAJ3660016.1"/>
    </source>
</evidence>
<protein>
    <recommendedName>
        <fullName evidence="3">ISXO2-like transposase domain-containing protein</fullName>
    </recommendedName>
</protein>
<dbReference type="InterPro" id="IPR053164">
    <property type="entry name" value="IS1016-like_transposase"/>
</dbReference>
<evidence type="ECO:0008006" key="3">
    <source>
        <dbReference type="Google" id="ProtNLM"/>
    </source>
</evidence>
<sequence length="330" mass="38384">MACAQPSTSTTVPANEESELDEVCAYNNCSGCSMTMRSFSRFYNDEEALLRFFYSHGVLPCHYKCPTCETRLVKKSQGLFRCRRRIKKKTRRTCDTSVSIYHSSFLACTHLKAVQVAEIVWLYITRRPPRHTFMHLETGLSTKTLVDWVSFIREVLIVWAVNNSQEVGGEGVVIEIEEATIGKRNDNRECFLRDQWVIGGIEWGTKKFFLMTVEDRDTDTLVSAIMDKIKPGTTIFSDCWNDYFEDEDFQNLVVNYPLRFMDPGTSTPPQKSGRMWDEVKQHVPNYGRKNEHYDGYLSECLFMMKHEDHRQRFHEFWKAVAQLHPGLPHA</sequence>
<reference evidence="1" key="1">
    <citation type="journal article" date="2023" name="G3 (Bethesda)">
        <title>Whole genome assemblies of Zophobas morio and Tenebrio molitor.</title>
        <authorList>
            <person name="Kaur S."/>
            <person name="Stinson S.A."/>
            <person name="diCenzo G.C."/>
        </authorList>
    </citation>
    <scope>NUCLEOTIDE SEQUENCE</scope>
    <source>
        <strain evidence="1">QUZm001</strain>
    </source>
</reference>
<dbReference type="PANTHER" id="PTHR47163:SF2">
    <property type="entry name" value="SI:DKEY-17M8.2"/>
    <property type="match status" value="1"/>
</dbReference>